<proteinExistence type="predicted"/>
<reference evidence="4" key="1">
    <citation type="submission" date="2015-11" db="EMBL/GenBank/DDBJ databases">
        <title>De novo transcriptome assembly of four potential Pierce s Disease insect vectors from Arizona vineyards.</title>
        <authorList>
            <person name="Tassone E.E."/>
        </authorList>
    </citation>
    <scope>NUCLEOTIDE SEQUENCE</scope>
</reference>
<dbReference type="SUPFAM" id="SSF46785">
    <property type="entry name" value="Winged helix' DNA-binding domain"/>
    <property type="match status" value="2"/>
</dbReference>
<organism evidence="4">
    <name type="scientific">Graphocephala atropunctata</name>
    <dbReference type="NCBI Taxonomy" id="36148"/>
    <lineage>
        <taxon>Eukaryota</taxon>
        <taxon>Metazoa</taxon>
        <taxon>Ecdysozoa</taxon>
        <taxon>Arthropoda</taxon>
        <taxon>Hexapoda</taxon>
        <taxon>Insecta</taxon>
        <taxon>Pterygota</taxon>
        <taxon>Neoptera</taxon>
        <taxon>Paraneoptera</taxon>
        <taxon>Hemiptera</taxon>
        <taxon>Auchenorrhyncha</taxon>
        <taxon>Membracoidea</taxon>
        <taxon>Cicadellidae</taxon>
        <taxon>Cicadellinae</taxon>
        <taxon>Cicadellini</taxon>
        <taxon>Graphocephala</taxon>
    </lineage>
</organism>
<feature type="DNA-binding region" description="Fork-head" evidence="2">
    <location>
        <begin position="262"/>
        <end position="359"/>
    </location>
</feature>
<evidence type="ECO:0000256" key="1">
    <source>
        <dbReference type="ARBA" id="ARBA00023125"/>
    </source>
</evidence>
<dbReference type="GO" id="GO:0030154">
    <property type="term" value="P:cell differentiation"/>
    <property type="evidence" value="ECO:0007669"/>
    <property type="project" value="TreeGrafter"/>
</dbReference>
<feature type="domain" description="Fork-head" evidence="3">
    <location>
        <begin position="76"/>
        <end position="183"/>
    </location>
</feature>
<dbReference type="GO" id="GO:0000981">
    <property type="term" value="F:DNA-binding transcription factor activity, RNA polymerase II-specific"/>
    <property type="evidence" value="ECO:0007669"/>
    <property type="project" value="TreeGrafter"/>
</dbReference>
<dbReference type="InterPro" id="IPR036390">
    <property type="entry name" value="WH_DNA-bd_sf"/>
</dbReference>
<dbReference type="GO" id="GO:0009653">
    <property type="term" value="P:anatomical structure morphogenesis"/>
    <property type="evidence" value="ECO:0007669"/>
    <property type="project" value="TreeGrafter"/>
</dbReference>
<evidence type="ECO:0000256" key="2">
    <source>
        <dbReference type="PROSITE-ProRule" id="PRU00089"/>
    </source>
</evidence>
<dbReference type="InterPro" id="IPR050211">
    <property type="entry name" value="FOX_domain-containing"/>
</dbReference>
<dbReference type="SMART" id="SM00339">
    <property type="entry name" value="FH"/>
    <property type="match status" value="1"/>
</dbReference>
<keyword evidence="1 2" id="KW-0238">DNA-binding</keyword>
<dbReference type="InterPro" id="IPR036388">
    <property type="entry name" value="WH-like_DNA-bd_sf"/>
</dbReference>
<keyword evidence="2" id="KW-0539">Nucleus</keyword>
<dbReference type="GO" id="GO:0000978">
    <property type="term" value="F:RNA polymerase II cis-regulatory region sequence-specific DNA binding"/>
    <property type="evidence" value="ECO:0007669"/>
    <property type="project" value="TreeGrafter"/>
</dbReference>
<gene>
    <name evidence="4" type="ORF">g.6283</name>
</gene>
<protein>
    <recommendedName>
        <fullName evidence="3">Fork-head domain-containing protein</fullName>
    </recommendedName>
</protein>
<dbReference type="GO" id="GO:0005634">
    <property type="term" value="C:nucleus"/>
    <property type="evidence" value="ECO:0007669"/>
    <property type="project" value="UniProtKB-SubCell"/>
</dbReference>
<dbReference type="PANTHER" id="PTHR11829">
    <property type="entry name" value="FORKHEAD BOX PROTEIN"/>
    <property type="match status" value="1"/>
</dbReference>
<evidence type="ECO:0000259" key="3">
    <source>
        <dbReference type="PROSITE" id="PS50039"/>
    </source>
</evidence>
<dbReference type="PANTHER" id="PTHR11829:SF343">
    <property type="entry name" value="FORK-HEAD DOMAIN-CONTAINING PROTEIN"/>
    <property type="match status" value="1"/>
</dbReference>
<dbReference type="EMBL" id="GEBQ01026039">
    <property type="protein sequence ID" value="JAT13938.1"/>
    <property type="molecule type" value="Transcribed_RNA"/>
</dbReference>
<dbReference type="AlphaFoldDB" id="A0A1B6KR80"/>
<dbReference type="InterPro" id="IPR001766">
    <property type="entry name" value="Fork_head_dom"/>
</dbReference>
<dbReference type="PROSITE" id="PS50039">
    <property type="entry name" value="FORK_HEAD_3"/>
    <property type="match status" value="2"/>
</dbReference>
<dbReference type="Gene3D" id="1.10.10.10">
    <property type="entry name" value="Winged helix-like DNA-binding domain superfamily/Winged helix DNA-binding domain"/>
    <property type="match status" value="2"/>
</dbReference>
<evidence type="ECO:0000313" key="4">
    <source>
        <dbReference type="EMBL" id="JAT13938.1"/>
    </source>
</evidence>
<sequence>METDEGSYTQPIDFISAGASDGEYIVCDIMEPSQVSSTHCVGNPDMVTSHSATTSSDSSKILQYLQQSVYFSQAVRPPYSLSALITLAITSSRDRHLSVVDIQKFIRDLLAYYQHTTYWETSVKLCLKRGKFMLHQCHCDPKEAVEGEGCYMSDQDLWTVNPHWAYLTLRNIFSPPLPRLKRKSRETETVKNKVAKFSSIKQEDGSSSEEFIVFGDSPEKCVRKEMFLGDNDNHKFCGGNQRLRELYKELTEAPECASISEPPPFTNSLFITLALVSGTGDSLTTTQIVETIAWMFPYFSNFGKDTLRCSILRTLNKKKKAFIKTSSSFDKESSWNIRLSTDTVIQILEKAANFVRKKEISCVWKIYY</sequence>
<comment type="subcellular location">
    <subcellularLocation>
        <location evidence="2">Nucleus</location>
    </subcellularLocation>
</comment>
<accession>A0A1B6KR80</accession>
<dbReference type="Pfam" id="PF00250">
    <property type="entry name" value="Forkhead"/>
    <property type="match status" value="1"/>
</dbReference>
<feature type="DNA-binding region" description="Fork-head" evidence="2">
    <location>
        <begin position="76"/>
        <end position="183"/>
    </location>
</feature>
<feature type="domain" description="Fork-head" evidence="3">
    <location>
        <begin position="262"/>
        <end position="359"/>
    </location>
</feature>
<name>A0A1B6KR80_9HEMI</name>